<reference evidence="1 2" key="1">
    <citation type="submission" date="2019-06" db="EMBL/GenBank/DDBJ databases">
        <title>A chromosomal-level reference genome of Carpinus fangiana (Coryloideae, Betulaceae).</title>
        <authorList>
            <person name="Yang X."/>
            <person name="Wang Z."/>
            <person name="Zhang L."/>
            <person name="Hao G."/>
            <person name="Liu J."/>
            <person name="Yang Y."/>
        </authorList>
    </citation>
    <scope>NUCLEOTIDE SEQUENCE [LARGE SCALE GENOMIC DNA]</scope>
    <source>
        <strain evidence="1">Cfa_2016G</strain>
        <tissue evidence="1">Leaf</tissue>
    </source>
</reference>
<organism evidence="1 2">
    <name type="scientific">Carpinus fangiana</name>
    <dbReference type="NCBI Taxonomy" id="176857"/>
    <lineage>
        <taxon>Eukaryota</taxon>
        <taxon>Viridiplantae</taxon>
        <taxon>Streptophyta</taxon>
        <taxon>Embryophyta</taxon>
        <taxon>Tracheophyta</taxon>
        <taxon>Spermatophyta</taxon>
        <taxon>Magnoliopsida</taxon>
        <taxon>eudicotyledons</taxon>
        <taxon>Gunneridae</taxon>
        <taxon>Pentapetalae</taxon>
        <taxon>rosids</taxon>
        <taxon>fabids</taxon>
        <taxon>Fagales</taxon>
        <taxon>Betulaceae</taxon>
        <taxon>Carpinus</taxon>
    </lineage>
</organism>
<dbReference type="EMBL" id="CM017324">
    <property type="protein sequence ID" value="KAE8037757.1"/>
    <property type="molecule type" value="Genomic_DNA"/>
</dbReference>
<accession>A0A660KMW7</accession>
<protein>
    <submittedName>
        <fullName evidence="1">Uncharacterized protein</fullName>
    </submittedName>
</protein>
<gene>
    <name evidence="1" type="ORF">FH972_010321</name>
</gene>
<sequence>MALHTGITSSVKTQASRGTAFAHRLGLKKPLTSRLKPNNQLDHQMDYIFGILMVPFTKSFQNKVLLKEHSVSLRVGVLKAWIGNGV</sequence>
<dbReference type="Proteomes" id="UP000327013">
    <property type="component" value="Chromosome 4"/>
</dbReference>
<name>A0A660KMW7_9ROSI</name>
<dbReference type="AlphaFoldDB" id="A0A660KMW7"/>
<evidence type="ECO:0000313" key="1">
    <source>
        <dbReference type="EMBL" id="KAE8037757.1"/>
    </source>
</evidence>
<proteinExistence type="predicted"/>
<keyword evidence="2" id="KW-1185">Reference proteome</keyword>
<evidence type="ECO:0000313" key="2">
    <source>
        <dbReference type="Proteomes" id="UP000327013"/>
    </source>
</evidence>